<dbReference type="EMBL" id="WVHK01000146">
    <property type="protein sequence ID" value="MXV21895.1"/>
    <property type="molecule type" value="Genomic_DNA"/>
</dbReference>
<evidence type="ECO:0000313" key="2">
    <source>
        <dbReference type="Proteomes" id="UP000430519"/>
    </source>
</evidence>
<dbReference type="Proteomes" id="UP000430519">
    <property type="component" value="Unassembled WGS sequence"/>
</dbReference>
<gene>
    <name evidence="1" type="ORF">GLX28_19930</name>
</gene>
<sequence length="85" mass="9891">MRNADISRDRRHELTALEWTAVLPGGEERRARVIGAERDWPSIWVEGFAPDEYAWVTVERFAGMDCRFPYEPPRFPQGFHIITSA</sequence>
<accession>A0A6I4YW71</accession>
<keyword evidence="2" id="KW-1185">Reference proteome</keyword>
<comment type="caution">
    <text evidence="1">The sequence shown here is derived from an EMBL/GenBank/DDBJ whole genome shotgun (WGS) entry which is preliminary data.</text>
</comment>
<evidence type="ECO:0000313" key="1">
    <source>
        <dbReference type="EMBL" id="MXV21895.1"/>
    </source>
</evidence>
<dbReference type="RefSeq" id="WP_160982445.1">
    <property type="nucleotide sequence ID" value="NZ_WVHK01000146.1"/>
</dbReference>
<reference evidence="1 2" key="1">
    <citation type="submission" date="2019-11" db="EMBL/GenBank/DDBJ databases">
        <title>Genome sequence of Deinococcus xianganensis Y35, AI-2 producing algicidal bacterium, isolated from lake water.</title>
        <authorList>
            <person name="Li Y."/>
        </authorList>
    </citation>
    <scope>NUCLEOTIDE SEQUENCE [LARGE SCALE GENOMIC DNA]</scope>
    <source>
        <strain evidence="1 2">Y35</strain>
    </source>
</reference>
<proteinExistence type="predicted"/>
<name>A0A6I4YW71_9DEIO</name>
<organism evidence="1 2">
    <name type="scientific">Deinococcus xianganensis</name>
    <dbReference type="NCBI Taxonomy" id="1507289"/>
    <lineage>
        <taxon>Bacteria</taxon>
        <taxon>Thermotogati</taxon>
        <taxon>Deinococcota</taxon>
        <taxon>Deinococci</taxon>
        <taxon>Deinococcales</taxon>
        <taxon>Deinococcaceae</taxon>
        <taxon>Deinococcus</taxon>
    </lineage>
</organism>
<protein>
    <submittedName>
        <fullName evidence="1">Uncharacterized protein</fullName>
    </submittedName>
</protein>
<dbReference type="AlphaFoldDB" id="A0A6I4YW71"/>